<dbReference type="RefSeq" id="WP_367724150.1">
    <property type="nucleotide sequence ID" value="NZ_JBFOCH010000003.1"/>
</dbReference>
<accession>A0ABV3R125</accession>
<evidence type="ECO:0000313" key="1">
    <source>
        <dbReference type="EMBL" id="MEW9807029.1"/>
    </source>
</evidence>
<dbReference type="EMBL" id="JBFOCI010000003">
    <property type="protein sequence ID" value="MEW9807029.1"/>
    <property type="molecule type" value="Genomic_DNA"/>
</dbReference>
<proteinExistence type="predicted"/>
<reference evidence="1 2" key="1">
    <citation type="submission" date="2024-06" db="EMBL/GenBank/DDBJ databases">
        <authorList>
            <person name="Tuo L."/>
        </authorList>
    </citation>
    <scope>NUCLEOTIDE SEQUENCE [LARGE SCALE GENOMIC DNA]</scope>
    <source>
        <strain evidence="1 2">ZMM04-5</strain>
    </source>
</reference>
<sequence>MDWAGALSAVATAVGIAKDLREIDQSLDNAGMKARLADVISNLADVRMALVDARDEAIEKDREIDRLREAFYWRGNLVEVNGFKYESFEDGSPRGSAFCPRCEQNAGRFYRMGFVVGGAHKCPECKTDYMRVREFIWDRKLI</sequence>
<name>A0ABV3R125_9HYPH</name>
<keyword evidence="2" id="KW-1185">Reference proteome</keyword>
<dbReference type="Proteomes" id="UP001556196">
    <property type="component" value="Unassembled WGS sequence"/>
</dbReference>
<comment type="caution">
    <text evidence="1">The sequence shown here is derived from an EMBL/GenBank/DDBJ whole genome shotgun (WGS) entry which is preliminary data.</text>
</comment>
<protein>
    <submittedName>
        <fullName evidence="1">Uncharacterized protein</fullName>
    </submittedName>
</protein>
<gene>
    <name evidence="1" type="ORF">ABUE31_13640</name>
</gene>
<evidence type="ECO:0000313" key="2">
    <source>
        <dbReference type="Proteomes" id="UP001556196"/>
    </source>
</evidence>
<organism evidence="1 2">
    <name type="scientific">Mesorhizobium marinum</name>
    <dbReference type="NCBI Taxonomy" id="3228790"/>
    <lineage>
        <taxon>Bacteria</taxon>
        <taxon>Pseudomonadati</taxon>
        <taxon>Pseudomonadota</taxon>
        <taxon>Alphaproteobacteria</taxon>
        <taxon>Hyphomicrobiales</taxon>
        <taxon>Phyllobacteriaceae</taxon>
        <taxon>Mesorhizobium</taxon>
    </lineage>
</organism>